<sequence>MAKKTVKLNLIVDKSCNRLVYAESDGHFVDILLSFLTLPLASILRLTQQSMGSLNNLLKSVESLDSVCFSSEACISMLLCPSNSASHLLTSLPIEYDNLLPLYFTCSSSSSCSNDHLISFYANAHCPCGGLMNKQLKFVADRHAPASSNAHSSVFCNTAVNFTIREDLLVSQSSVECSIEQLSKLDINHMRSLESVSVDVTAENIVKLLKQMLVSDTPLTDVFLGVHKAEKCKLQADDIQQPLRPKCHEAEAPAASSSSTRKISMKLYVDKDEGILVSEADNDFVDLLFGFLAYPMGAVISKLGGHSGFRCMDNLYNSLEALKSAKCFRNKELIGKLLSPKLPPFFKVKNQLIKLDEETYQTRSYLFTCSNQHCQYSSKVGCNEASTCCFCRPLNPTYPKCGPKDDPSIGGGYMRISKYMITDNLFIHQPPSHVIIADILRKAAAGNGIHPRDVEIGEHEALALLRASITSKNVLTDALLPFKKG</sequence>
<dbReference type="Proteomes" id="UP001418222">
    <property type="component" value="Unassembled WGS sequence"/>
</dbReference>
<dbReference type="Pfam" id="PF05056">
    <property type="entry name" value="DUF674"/>
    <property type="match status" value="1"/>
</dbReference>
<dbReference type="EMBL" id="JBBWWQ010000003">
    <property type="protein sequence ID" value="KAK8950941.1"/>
    <property type="molecule type" value="Genomic_DNA"/>
</dbReference>
<accession>A0AAP0BTW0</accession>
<gene>
    <name evidence="1" type="ORF">KSP39_PZI004851</name>
</gene>
<dbReference type="AlphaFoldDB" id="A0AAP0BTW0"/>
<organism evidence="1 2">
    <name type="scientific">Platanthera zijinensis</name>
    <dbReference type="NCBI Taxonomy" id="2320716"/>
    <lineage>
        <taxon>Eukaryota</taxon>
        <taxon>Viridiplantae</taxon>
        <taxon>Streptophyta</taxon>
        <taxon>Embryophyta</taxon>
        <taxon>Tracheophyta</taxon>
        <taxon>Spermatophyta</taxon>
        <taxon>Magnoliopsida</taxon>
        <taxon>Liliopsida</taxon>
        <taxon>Asparagales</taxon>
        <taxon>Orchidaceae</taxon>
        <taxon>Orchidoideae</taxon>
        <taxon>Orchideae</taxon>
        <taxon>Orchidinae</taxon>
        <taxon>Platanthera</taxon>
    </lineage>
</organism>
<dbReference type="PANTHER" id="PTHR33103">
    <property type="entry name" value="OS01G0153900 PROTEIN"/>
    <property type="match status" value="1"/>
</dbReference>
<name>A0AAP0BTW0_9ASPA</name>
<reference evidence="1 2" key="1">
    <citation type="journal article" date="2022" name="Nat. Plants">
        <title>Genomes of leafy and leafless Platanthera orchids illuminate the evolution of mycoheterotrophy.</title>
        <authorList>
            <person name="Li M.H."/>
            <person name="Liu K.W."/>
            <person name="Li Z."/>
            <person name="Lu H.C."/>
            <person name="Ye Q.L."/>
            <person name="Zhang D."/>
            <person name="Wang J.Y."/>
            <person name="Li Y.F."/>
            <person name="Zhong Z.M."/>
            <person name="Liu X."/>
            <person name="Yu X."/>
            <person name="Liu D.K."/>
            <person name="Tu X.D."/>
            <person name="Liu B."/>
            <person name="Hao Y."/>
            <person name="Liao X.Y."/>
            <person name="Jiang Y.T."/>
            <person name="Sun W.H."/>
            <person name="Chen J."/>
            <person name="Chen Y.Q."/>
            <person name="Ai Y."/>
            <person name="Zhai J.W."/>
            <person name="Wu S.S."/>
            <person name="Zhou Z."/>
            <person name="Hsiao Y.Y."/>
            <person name="Wu W.L."/>
            <person name="Chen Y.Y."/>
            <person name="Lin Y.F."/>
            <person name="Hsu J.L."/>
            <person name="Li C.Y."/>
            <person name="Wang Z.W."/>
            <person name="Zhao X."/>
            <person name="Zhong W.Y."/>
            <person name="Ma X.K."/>
            <person name="Ma L."/>
            <person name="Huang J."/>
            <person name="Chen G.Z."/>
            <person name="Huang M.Z."/>
            <person name="Huang L."/>
            <person name="Peng D.H."/>
            <person name="Luo Y.B."/>
            <person name="Zou S.Q."/>
            <person name="Chen S.P."/>
            <person name="Lan S."/>
            <person name="Tsai W.C."/>
            <person name="Van de Peer Y."/>
            <person name="Liu Z.J."/>
        </authorList>
    </citation>
    <scope>NUCLEOTIDE SEQUENCE [LARGE SCALE GENOMIC DNA]</scope>
    <source>
        <strain evidence="1">Lor287</strain>
    </source>
</reference>
<protein>
    <recommendedName>
        <fullName evidence="3">DUF674 family protein</fullName>
    </recommendedName>
</protein>
<dbReference type="PANTHER" id="PTHR33103:SF27">
    <property type="entry name" value="OS04G0594700 PROTEIN"/>
    <property type="match status" value="1"/>
</dbReference>
<keyword evidence="2" id="KW-1185">Reference proteome</keyword>
<proteinExistence type="predicted"/>
<comment type="caution">
    <text evidence="1">The sequence shown here is derived from an EMBL/GenBank/DDBJ whole genome shotgun (WGS) entry which is preliminary data.</text>
</comment>
<evidence type="ECO:0000313" key="1">
    <source>
        <dbReference type="EMBL" id="KAK8950941.1"/>
    </source>
</evidence>
<evidence type="ECO:0000313" key="2">
    <source>
        <dbReference type="Proteomes" id="UP001418222"/>
    </source>
</evidence>
<dbReference type="InterPro" id="IPR007750">
    <property type="entry name" value="DUF674"/>
</dbReference>
<evidence type="ECO:0008006" key="3">
    <source>
        <dbReference type="Google" id="ProtNLM"/>
    </source>
</evidence>